<sequence>MAGEAGTAGSKPAPPRRSWSAANSRQFIKAYDKSPVTSPPLSRTNSTSSVKSTQSEPAWKASGHEPRKGSESSTQSSASRKKRLKSWFFGDEEKERKALDKQVLTSRHAAAVKTKMMMDPAYREFQEKHKRPNVKTAGMNGSRSVHSLAAEQESRYPHSGPPAVHGGLNASQLERIESRDDPDDEDQWQQTRREWNEAKEHNMDNIPEMRSRLNSARASPWASPIQSREPSPNRTSGTRTPRATYAGRYHRNLEGRWTKKDTPPVIHRHNGGISHPDFSASSLAERLSALSY</sequence>
<name>A0ACC3AB26_9EURO</name>
<dbReference type="EMBL" id="JAPDRQ010000049">
    <property type="protein sequence ID" value="KAJ9658591.1"/>
    <property type="molecule type" value="Genomic_DNA"/>
</dbReference>
<comment type="caution">
    <text evidence="1">The sequence shown here is derived from an EMBL/GenBank/DDBJ whole genome shotgun (WGS) entry which is preliminary data.</text>
</comment>
<dbReference type="Proteomes" id="UP001172386">
    <property type="component" value="Unassembled WGS sequence"/>
</dbReference>
<evidence type="ECO:0000313" key="1">
    <source>
        <dbReference type="EMBL" id="KAJ9658591.1"/>
    </source>
</evidence>
<keyword evidence="2" id="KW-1185">Reference proteome</keyword>
<evidence type="ECO:0000313" key="2">
    <source>
        <dbReference type="Proteomes" id="UP001172386"/>
    </source>
</evidence>
<protein>
    <submittedName>
        <fullName evidence="1">Uncharacterized protein</fullName>
    </submittedName>
</protein>
<gene>
    <name evidence="1" type="ORF">H2198_003609</name>
</gene>
<proteinExistence type="predicted"/>
<accession>A0ACC3AB26</accession>
<reference evidence="1" key="1">
    <citation type="submission" date="2022-10" db="EMBL/GenBank/DDBJ databases">
        <title>Culturing micro-colonial fungi from biological soil crusts in the Mojave desert and describing Neophaeococcomyces mojavensis, and introducing the new genera and species Taxawa tesnikishii.</title>
        <authorList>
            <person name="Kurbessoian T."/>
            <person name="Stajich J.E."/>
        </authorList>
    </citation>
    <scope>NUCLEOTIDE SEQUENCE</scope>
    <source>
        <strain evidence="1">JES_112</strain>
    </source>
</reference>
<organism evidence="1 2">
    <name type="scientific">Neophaeococcomyces mojaviensis</name>
    <dbReference type="NCBI Taxonomy" id="3383035"/>
    <lineage>
        <taxon>Eukaryota</taxon>
        <taxon>Fungi</taxon>
        <taxon>Dikarya</taxon>
        <taxon>Ascomycota</taxon>
        <taxon>Pezizomycotina</taxon>
        <taxon>Eurotiomycetes</taxon>
        <taxon>Chaetothyriomycetidae</taxon>
        <taxon>Chaetothyriales</taxon>
        <taxon>Chaetothyriales incertae sedis</taxon>
        <taxon>Neophaeococcomyces</taxon>
    </lineage>
</organism>